<keyword evidence="4" id="KW-0500">Molybdenum</keyword>
<dbReference type="PROSITE" id="PS00932">
    <property type="entry name" value="MOLYBDOPTERIN_PROK_3"/>
    <property type="match status" value="1"/>
</dbReference>
<proteinExistence type="inferred from homology"/>
<name>E4TJ62_CALNY</name>
<feature type="chain" id="PRO_5003189798" evidence="10">
    <location>
        <begin position="27"/>
        <end position="775"/>
    </location>
</feature>
<protein>
    <submittedName>
        <fullName evidence="12">Molybdopterin oxidoreductase</fullName>
    </submittedName>
</protein>
<dbReference type="PROSITE" id="PS51318">
    <property type="entry name" value="TAT"/>
    <property type="match status" value="1"/>
</dbReference>
<evidence type="ECO:0000256" key="3">
    <source>
        <dbReference type="ARBA" id="ARBA00022485"/>
    </source>
</evidence>
<dbReference type="InterPro" id="IPR006657">
    <property type="entry name" value="MoPterin_dinucl-bd_dom"/>
</dbReference>
<reference evidence="12 13" key="2">
    <citation type="journal article" date="2011" name="Stand. Genomic Sci.">
        <title>Complete genome sequence of Calditerrivibrio nitroreducens type strain (Yu37-1).</title>
        <authorList>
            <person name="Pitluck S."/>
            <person name="Sikorski J."/>
            <person name="Zeytun A."/>
            <person name="Lapidus A."/>
            <person name="Nolan M."/>
            <person name="Lucas S."/>
            <person name="Hammon N."/>
            <person name="Deshpande S."/>
            <person name="Cheng J.F."/>
            <person name="Tapia R."/>
            <person name="Han C."/>
            <person name="Goodwin L."/>
            <person name="Liolios K."/>
            <person name="Pagani I."/>
            <person name="Ivanova N."/>
            <person name="Mavromatis K."/>
            <person name="Pati A."/>
            <person name="Chen A."/>
            <person name="Palaniappan K."/>
            <person name="Hauser L."/>
            <person name="Chang Y.J."/>
            <person name="Jeffries C.D."/>
            <person name="Detter J.C."/>
            <person name="Brambilla E."/>
            <person name="Djao O.D."/>
            <person name="Rohde M."/>
            <person name="Spring S."/>
            <person name="Goker M."/>
            <person name="Woyke T."/>
            <person name="Bristow J."/>
            <person name="Eisen J.A."/>
            <person name="Markowitz V."/>
            <person name="Hugenholtz P."/>
            <person name="Kyrpides N.C."/>
            <person name="Klenk H.P."/>
            <person name="Land M."/>
        </authorList>
    </citation>
    <scope>NUCLEOTIDE SEQUENCE [LARGE SCALE GENOMIC DNA]</scope>
    <source>
        <strain evidence="13">DSM 19672 / NBRC 101217 / Yu37-1</strain>
    </source>
</reference>
<evidence type="ECO:0000256" key="1">
    <source>
        <dbReference type="ARBA" id="ARBA00001942"/>
    </source>
</evidence>
<dbReference type="CDD" id="cd02755">
    <property type="entry name" value="MopB_Thiosulfate-R-like"/>
    <property type="match status" value="1"/>
</dbReference>
<dbReference type="Gene3D" id="3.30.2070.10">
    <property type="entry name" value="Formate dehydrogenase/DMSO reductase"/>
    <property type="match status" value="1"/>
</dbReference>
<keyword evidence="6 10" id="KW-0732">Signal</keyword>
<dbReference type="PROSITE" id="PS00490">
    <property type="entry name" value="MOLYBDOPTERIN_PROK_2"/>
    <property type="match status" value="1"/>
</dbReference>
<evidence type="ECO:0000313" key="12">
    <source>
        <dbReference type="EMBL" id="ADR18098.1"/>
    </source>
</evidence>
<dbReference type="InterPro" id="IPR006656">
    <property type="entry name" value="Mopterin_OxRdtase"/>
</dbReference>
<keyword evidence="5" id="KW-0479">Metal-binding</keyword>
<dbReference type="Pfam" id="PF01568">
    <property type="entry name" value="Molydop_binding"/>
    <property type="match status" value="1"/>
</dbReference>
<keyword evidence="13" id="KW-1185">Reference proteome</keyword>
<dbReference type="HOGENOM" id="CLU_000422_13_3_0"/>
<evidence type="ECO:0000256" key="7">
    <source>
        <dbReference type="ARBA" id="ARBA00023002"/>
    </source>
</evidence>
<reference key="1">
    <citation type="submission" date="2010-11" db="EMBL/GenBank/DDBJ databases">
        <title>The complete genome of chromosome of Calditerrivibrio nitroreducens DSM 19672.</title>
        <authorList>
            <consortium name="US DOE Joint Genome Institute (JGI-PGF)"/>
            <person name="Lucas S."/>
            <person name="Copeland A."/>
            <person name="Lapidus A."/>
            <person name="Bruce D."/>
            <person name="Goodwin L."/>
            <person name="Pitluck S."/>
            <person name="Kyrpides N."/>
            <person name="Mavromatis K."/>
            <person name="Ivanova N."/>
            <person name="Mikhailova N."/>
            <person name="Zeytun A."/>
            <person name="Brettin T."/>
            <person name="Detter J.C."/>
            <person name="Tapia R."/>
            <person name="Han C."/>
            <person name="Land M."/>
            <person name="Hauser L."/>
            <person name="Markowitz V."/>
            <person name="Cheng J.-F."/>
            <person name="Hugenholtz P."/>
            <person name="Woyke T."/>
            <person name="Wu D."/>
            <person name="Spring S."/>
            <person name="Schroeder M."/>
            <person name="Brambilla E."/>
            <person name="Klenk H.-P."/>
            <person name="Eisen J.A."/>
        </authorList>
    </citation>
    <scope>NUCLEOTIDE SEQUENCE [LARGE SCALE GENOMIC DNA]</scope>
    <source>
        <strain>DSM 19672</strain>
    </source>
</reference>
<dbReference type="GO" id="GO:0016491">
    <property type="term" value="F:oxidoreductase activity"/>
    <property type="evidence" value="ECO:0007669"/>
    <property type="project" value="UniProtKB-KW"/>
</dbReference>
<dbReference type="PANTHER" id="PTHR43742:SF9">
    <property type="entry name" value="TETRATHIONATE REDUCTASE SUBUNIT A"/>
    <property type="match status" value="1"/>
</dbReference>
<dbReference type="GO" id="GO:0051539">
    <property type="term" value="F:4 iron, 4 sulfur cluster binding"/>
    <property type="evidence" value="ECO:0007669"/>
    <property type="project" value="UniProtKB-KW"/>
</dbReference>
<keyword evidence="9" id="KW-0411">Iron-sulfur</keyword>
<evidence type="ECO:0000256" key="6">
    <source>
        <dbReference type="ARBA" id="ARBA00022729"/>
    </source>
</evidence>
<dbReference type="eggNOG" id="COG0243">
    <property type="taxonomic scope" value="Bacteria"/>
</dbReference>
<accession>E4TJ62</accession>
<dbReference type="SUPFAM" id="SSF53706">
    <property type="entry name" value="Formate dehydrogenase/DMSO reductase, domains 1-3"/>
    <property type="match status" value="1"/>
</dbReference>
<feature type="signal peptide" evidence="10">
    <location>
        <begin position="1"/>
        <end position="26"/>
    </location>
</feature>
<dbReference type="PANTHER" id="PTHR43742">
    <property type="entry name" value="TRIMETHYLAMINE-N-OXIDE REDUCTASE"/>
    <property type="match status" value="1"/>
</dbReference>
<evidence type="ECO:0000256" key="8">
    <source>
        <dbReference type="ARBA" id="ARBA00023004"/>
    </source>
</evidence>
<feature type="domain" description="4Fe-4S Mo/W bis-MGD-type" evidence="11">
    <location>
        <begin position="48"/>
        <end position="104"/>
    </location>
</feature>
<dbReference type="OrthoDB" id="9803192at2"/>
<dbReference type="SUPFAM" id="SSF50692">
    <property type="entry name" value="ADC-like"/>
    <property type="match status" value="1"/>
</dbReference>
<evidence type="ECO:0000256" key="10">
    <source>
        <dbReference type="SAM" id="SignalP"/>
    </source>
</evidence>
<dbReference type="InterPro" id="IPR050612">
    <property type="entry name" value="Prok_Mopterin_Oxidored"/>
</dbReference>
<dbReference type="Gene3D" id="2.20.25.90">
    <property type="entry name" value="ADC-like domains"/>
    <property type="match status" value="1"/>
</dbReference>
<dbReference type="InterPro" id="IPR006655">
    <property type="entry name" value="Mopterin_OxRdtase_prok_CS"/>
</dbReference>
<evidence type="ECO:0000256" key="5">
    <source>
        <dbReference type="ARBA" id="ARBA00022723"/>
    </source>
</evidence>
<dbReference type="Pfam" id="PF00384">
    <property type="entry name" value="Molybdopterin"/>
    <property type="match status" value="1"/>
</dbReference>
<organism evidence="12 13">
    <name type="scientific">Calditerrivibrio nitroreducens (strain DSM 19672 / NBRC 101217 / Yu37-1)</name>
    <dbReference type="NCBI Taxonomy" id="768670"/>
    <lineage>
        <taxon>Bacteria</taxon>
        <taxon>Pseudomonadati</taxon>
        <taxon>Deferribacterota</taxon>
        <taxon>Deferribacteres</taxon>
        <taxon>Deferribacterales</taxon>
        <taxon>Calditerrivibrionaceae</taxon>
    </lineage>
</organism>
<keyword evidence="3" id="KW-0004">4Fe-4S</keyword>
<evidence type="ECO:0000313" key="13">
    <source>
        <dbReference type="Proteomes" id="UP000007039"/>
    </source>
</evidence>
<dbReference type="CDD" id="cd02778">
    <property type="entry name" value="MopB_CT_Thiosulfate-R-like"/>
    <property type="match status" value="1"/>
</dbReference>
<dbReference type="PROSITE" id="PS51669">
    <property type="entry name" value="4FE4S_MOW_BIS_MGD"/>
    <property type="match status" value="1"/>
</dbReference>
<dbReference type="Gene3D" id="3.40.228.10">
    <property type="entry name" value="Dimethylsulfoxide Reductase, domain 2"/>
    <property type="match status" value="1"/>
</dbReference>
<dbReference type="InterPro" id="IPR009010">
    <property type="entry name" value="Asp_de-COase-like_dom_sf"/>
</dbReference>
<dbReference type="KEGG" id="cni:Calni_0185"/>
<dbReference type="EMBL" id="CP002347">
    <property type="protein sequence ID" value="ADR18098.1"/>
    <property type="molecule type" value="Genomic_DNA"/>
</dbReference>
<evidence type="ECO:0000259" key="11">
    <source>
        <dbReference type="PROSITE" id="PS51669"/>
    </source>
</evidence>
<dbReference type="Proteomes" id="UP000007039">
    <property type="component" value="Chromosome"/>
</dbReference>
<dbReference type="AlphaFoldDB" id="E4TJ62"/>
<evidence type="ECO:0000256" key="9">
    <source>
        <dbReference type="ARBA" id="ARBA00023014"/>
    </source>
</evidence>
<dbReference type="GO" id="GO:0046872">
    <property type="term" value="F:metal ion binding"/>
    <property type="evidence" value="ECO:0007669"/>
    <property type="project" value="UniProtKB-KW"/>
</dbReference>
<evidence type="ECO:0000256" key="2">
    <source>
        <dbReference type="ARBA" id="ARBA00010312"/>
    </source>
</evidence>
<dbReference type="Gene3D" id="2.40.40.20">
    <property type="match status" value="1"/>
</dbReference>
<dbReference type="InterPro" id="IPR006311">
    <property type="entry name" value="TAT_signal"/>
</dbReference>
<dbReference type="SMART" id="SM00926">
    <property type="entry name" value="Molybdop_Fe4S4"/>
    <property type="match status" value="1"/>
</dbReference>
<dbReference type="Pfam" id="PF04879">
    <property type="entry name" value="Molybdop_Fe4S4"/>
    <property type="match status" value="1"/>
</dbReference>
<comment type="similarity">
    <text evidence="2">Belongs to the prokaryotic molybdopterin-containing oxidoreductase family.</text>
</comment>
<gene>
    <name evidence="12" type="ordered locus">Calni_0185</name>
</gene>
<dbReference type="RefSeq" id="WP_013450315.1">
    <property type="nucleotide sequence ID" value="NC_014758.1"/>
</dbReference>
<dbReference type="GO" id="GO:0043546">
    <property type="term" value="F:molybdopterin cofactor binding"/>
    <property type="evidence" value="ECO:0007669"/>
    <property type="project" value="InterPro"/>
</dbReference>
<dbReference type="InterPro" id="IPR006963">
    <property type="entry name" value="Mopterin_OxRdtase_4Fe-4S_dom"/>
</dbReference>
<sequence length="775" mass="87444" precursor="true">MSFKTKLTRRKFLAFSSGTIATAVLASNLSSVKAVASKQGVPQGKVGREFVFSSCEVCVNKCGLIAEVNNGVIRKLNPNPKFFKSRGMLCARGNAGAKFPYDPDRPKKPLKRVGARGEGQWKEISWEEAFKEISQKTYEIIKKYDNRSAIAFASTEGFQEAFFKHMAGMVGSVNTVRHPTLCLSSVIQGFSAVFGTYPDADVANSKFVIMSGANRAEAIYTPDTIDIAKKHRDQILIYIDPRATKTVAIADKWYSIKPGTDLAVVLAMMNVIISENLYDKAFVEKYTVGFEQLAEHVKQYTPEWAEKECEIPASEIYWLAREFAKHAPASVWYPGRRTSWYAQDVQFRKACATLNAICGCWDRPGGLMPKAPIAIGKHDFDFMVYDKTNPERIDVGVRPFIKDLLPPYARENYGLLTDQCAYLSESDGSWVVFREAILRGQPYPVKGLFVYKQNPVESVPNRKKTLQMLNQMDLVVAIDTQFSDTAWYADYLLPESTYLERWDPAETQGGVVSIVVARKEVIKPVYDTKSMREIALGFAKAFMELPGWFEDAEDPEEAKAIFEEYIDEFSKPREVQMKHQLKMFEGAYEMLEKEGVFYLTDKRAYGKTLEDGYIFKTKSGKIELYSEKYKEKGLDPLPVYRRPAQPAPGQFRFVVGRHGQFTHASTQNDKYLLEAYGDSENSIWINTKVAAEKGINNGDRVKVKSAVGEQIVKAYVTERIRPDSVYYVHGFGRLSKGLSNVYMKGGSEAEILMDYVETISGNACLHETFVEIQKA</sequence>
<dbReference type="Gene3D" id="3.40.50.740">
    <property type="match status" value="1"/>
</dbReference>
<keyword evidence="7" id="KW-0560">Oxidoreductase</keyword>
<dbReference type="STRING" id="768670.Calni_0185"/>
<comment type="cofactor">
    <cofactor evidence="1">
        <name>Mo-bis(molybdopterin guanine dinucleotide)</name>
        <dbReference type="ChEBI" id="CHEBI:60539"/>
    </cofactor>
</comment>
<keyword evidence="8" id="KW-0408">Iron</keyword>
<evidence type="ECO:0000256" key="4">
    <source>
        <dbReference type="ARBA" id="ARBA00022505"/>
    </source>
</evidence>